<proteinExistence type="predicted"/>
<evidence type="ECO:0000256" key="1">
    <source>
        <dbReference type="SAM" id="Phobius"/>
    </source>
</evidence>
<dbReference type="GO" id="GO:0043190">
    <property type="term" value="C:ATP-binding cassette (ABC) transporter complex"/>
    <property type="evidence" value="ECO:0007669"/>
    <property type="project" value="InterPro"/>
</dbReference>
<dbReference type="Gene3D" id="3.40.190.120">
    <property type="entry name" value="Osmoprotection protein (prox), domain 2"/>
    <property type="match status" value="1"/>
</dbReference>
<dbReference type="AlphaFoldDB" id="A0A1V9A0S7"/>
<feature type="domain" description="ABC-type glycine betaine transport system substrate-binding" evidence="2">
    <location>
        <begin position="52"/>
        <end position="317"/>
    </location>
</feature>
<protein>
    <submittedName>
        <fullName evidence="3">Glycine/betaine ABC transporter substrate-binding protein</fullName>
    </submittedName>
</protein>
<name>A0A1V9A0S7_SACPI</name>
<keyword evidence="1" id="KW-0812">Transmembrane</keyword>
<keyword evidence="1" id="KW-0472">Membrane</keyword>
<accession>A0A1V9A0S7</accession>
<feature type="transmembrane region" description="Helical" evidence="1">
    <location>
        <begin position="12"/>
        <end position="33"/>
    </location>
</feature>
<dbReference type="SUPFAM" id="SSF53850">
    <property type="entry name" value="Periplasmic binding protein-like II"/>
    <property type="match status" value="1"/>
</dbReference>
<dbReference type="RefSeq" id="WP_081192832.1">
    <property type="nucleotide sequence ID" value="NZ_MWIH01000006.1"/>
</dbReference>
<dbReference type="STRING" id="1962155.B1813_14575"/>
<comment type="caution">
    <text evidence="3">The sequence shown here is derived from an EMBL/GenBank/DDBJ whole genome shotgun (WGS) entry which is preliminary data.</text>
</comment>
<dbReference type="GO" id="GO:0022857">
    <property type="term" value="F:transmembrane transporter activity"/>
    <property type="evidence" value="ECO:0007669"/>
    <property type="project" value="InterPro"/>
</dbReference>
<keyword evidence="1" id="KW-1133">Transmembrane helix</keyword>
<reference evidence="3 4" key="1">
    <citation type="submission" date="2017-02" db="EMBL/GenBank/DDBJ databases">
        <title>Draft genome of Saccharomonospora sp. 154.</title>
        <authorList>
            <person name="Alonso-Carmona G.S."/>
            <person name="De La Haba R."/>
            <person name="Vera-Gargallo B."/>
            <person name="Sandoval-Trujillo A.H."/>
            <person name="Ramirez-Duran N."/>
            <person name="Ventosa A."/>
        </authorList>
    </citation>
    <scope>NUCLEOTIDE SEQUENCE [LARGE SCALE GENOMIC DNA]</scope>
    <source>
        <strain evidence="3 4">LRS4.154</strain>
    </source>
</reference>
<gene>
    <name evidence="3" type="ORF">B1813_14575</name>
</gene>
<evidence type="ECO:0000259" key="2">
    <source>
        <dbReference type="Pfam" id="PF04069"/>
    </source>
</evidence>
<sequence length="329" mass="35876">MSTSGVARRVRALLAVVPLMAVGACGLNLNAALPFDVQPGSIRAVPELDGVEVTVGSKDFTEQIILGYIAELALEAAGAETIDLTNISGSNSSRYALLNGQVDLQWEYTGTAWLSYLGNDEPLPTEQEQYEVVREADLAENGVVWLPYSQVNNTYAFATTEAYAQEHDLRTMSDVTDFLKENPQEAVFCIETEFANRPDGMPGVQETYGFPTTTTKTFGTGAIYAAVDNGTCNFGEVFTTDGRIAGLNLRVIEDDKQFFPQYNASVTLREDFASEHPQLADVMAPVTEALDNEEIIELNKQVDVDGRDAATVARDWMVEQGFITVPDGQ</sequence>
<dbReference type="EMBL" id="MWIH01000006">
    <property type="protein sequence ID" value="OQO90757.1"/>
    <property type="molecule type" value="Genomic_DNA"/>
</dbReference>
<evidence type="ECO:0000313" key="3">
    <source>
        <dbReference type="EMBL" id="OQO90757.1"/>
    </source>
</evidence>
<dbReference type="InterPro" id="IPR007210">
    <property type="entry name" value="ABC_Gly_betaine_transp_sub-bd"/>
</dbReference>
<dbReference type="Pfam" id="PF04069">
    <property type="entry name" value="OpuAC"/>
    <property type="match status" value="1"/>
</dbReference>
<evidence type="ECO:0000313" key="4">
    <source>
        <dbReference type="Proteomes" id="UP000192591"/>
    </source>
</evidence>
<dbReference type="CDD" id="cd13611">
    <property type="entry name" value="PBP2_YehZ"/>
    <property type="match status" value="1"/>
</dbReference>
<dbReference type="Gene3D" id="3.40.190.10">
    <property type="entry name" value="Periplasmic binding protein-like II"/>
    <property type="match status" value="1"/>
</dbReference>
<keyword evidence="4" id="KW-1185">Reference proteome</keyword>
<dbReference type="Proteomes" id="UP000192591">
    <property type="component" value="Unassembled WGS sequence"/>
</dbReference>
<organism evidence="3 4">
    <name type="scientific">Saccharomonospora piscinae</name>
    <dbReference type="NCBI Taxonomy" id="687388"/>
    <lineage>
        <taxon>Bacteria</taxon>
        <taxon>Bacillati</taxon>
        <taxon>Actinomycetota</taxon>
        <taxon>Actinomycetes</taxon>
        <taxon>Pseudonocardiales</taxon>
        <taxon>Pseudonocardiaceae</taxon>
        <taxon>Saccharomonospora</taxon>
    </lineage>
</organism>